<feature type="non-terminal residue" evidence="1">
    <location>
        <position position="229"/>
    </location>
</feature>
<dbReference type="Proteomes" id="UP000787322">
    <property type="component" value="Unassembled WGS sequence"/>
</dbReference>
<sequence length="229" mass="26475">MKIVFSDVPVSVELSDKKVSVLEVINNHLFALICSSLLEKDDELRELSFSLWNEDKEIKPEQNILYVDSPLSLPWDDKKLNNKFLEYVSKEINLDEQRRSRIIDAVSVINEEIFQVSSGFNASYELQTEWDMAKYLKMSHFSAEKAGRSFFDNQIEFLNFISDVSFGGAVIFVNLKKFFTQEQYVEWSNQVVFLGIQTLLIETETSIQDNINENKQAIDLLDCSDIISD</sequence>
<dbReference type="EMBL" id="JABZGU010000075">
    <property type="protein sequence ID" value="MBF4802950.1"/>
    <property type="molecule type" value="Genomic_DNA"/>
</dbReference>
<evidence type="ECO:0000313" key="1">
    <source>
        <dbReference type="EMBL" id="MBF4802950.1"/>
    </source>
</evidence>
<name>A0A9D5X3R4_9ACTN</name>
<dbReference type="AlphaFoldDB" id="A0A9D5X3R4"/>
<accession>A0A9D5X3R4</accession>
<gene>
    <name evidence="1" type="primary">csn2</name>
    <name evidence="1" type="ORF">HXK24_03895</name>
</gene>
<organism evidence="1 2">
    <name type="scientific">Lancefieldella parvula</name>
    <dbReference type="NCBI Taxonomy" id="1382"/>
    <lineage>
        <taxon>Bacteria</taxon>
        <taxon>Bacillati</taxon>
        <taxon>Actinomycetota</taxon>
        <taxon>Coriobacteriia</taxon>
        <taxon>Coriobacteriales</taxon>
        <taxon>Atopobiaceae</taxon>
        <taxon>Lancefieldella</taxon>
    </lineage>
</organism>
<reference evidence="1" key="1">
    <citation type="submission" date="2020-04" db="EMBL/GenBank/DDBJ databases">
        <title>Deep metagenomics examines the oral microbiome during advanced dental caries in children, revealing novel taxa and co-occurrences with host molecules.</title>
        <authorList>
            <person name="Baker J.L."/>
            <person name="Morton J.T."/>
            <person name="Dinis M."/>
            <person name="Alvarez R."/>
            <person name="Tran N.C."/>
            <person name="Knight R."/>
            <person name="Edlund A."/>
        </authorList>
    </citation>
    <scope>NUCLEOTIDE SEQUENCE</scope>
    <source>
        <strain evidence="1">JCVI_3_bin.11</strain>
    </source>
</reference>
<dbReference type="InterPro" id="IPR038600">
    <property type="entry name" value="Csn2_sf"/>
</dbReference>
<protein>
    <submittedName>
        <fullName evidence="1">Type II-A CRISPR-associated protein Csn2</fullName>
    </submittedName>
</protein>
<proteinExistence type="predicted"/>
<evidence type="ECO:0000313" key="2">
    <source>
        <dbReference type="Proteomes" id="UP000787322"/>
    </source>
</evidence>
<comment type="caution">
    <text evidence="1">The sequence shown here is derived from an EMBL/GenBank/DDBJ whole genome shotgun (WGS) entry which is preliminary data.</text>
</comment>
<dbReference type="InterPro" id="IPR010146">
    <property type="entry name" value="CRISPR-assoc_prot_Csn2-typ"/>
</dbReference>
<dbReference type="Gene3D" id="3.40.50.11940">
    <property type="match status" value="2"/>
</dbReference>
<dbReference type="NCBIfam" id="TIGR01866">
    <property type="entry name" value="cas_Csn2"/>
    <property type="match status" value="1"/>
</dbReference>